<reference evidence="2" key="1">
    <citation type="journal article" date="2011" name="Appl. Environ. Microbiol.">
        <title>Common ancestry and novel genetic traits of Francisella novicida-like isolates from North America and Australia as revealed by comparative genomic analyses.</title>
        <authorList>
            <person name="Siddaramappa S."/>
            <person name="Challacombe J.F."/>
            <person name="Petersen J.M."/>
            <person name="Pillai S."/>
            <person name="Hogg G."/>
            <person name="Kuske C.R."/>
        </authorList>
    </citation>
    <scope>NUCLEOTIDE SEQUENCE [LARGE SCALE GENOMIC DNA]</scope>
    <source>
        <strain evidence="2">3523</strain>
    </source>
</reference>
<gene>
    <name evidence="1" type="ordered locus">FN3523_1560</name>
</gene>
<sequence>MKSKLDKATTKKFDGLKKEAHSAENVIERIVKPIALGNFRNLVLM</sequence>
<dbReference type="KEGG" id="fcn:FN3523_1560"/>
<dbReference type="AlphaFoldDB" id="F4BHB9"/>
<dbReference type="HOGENOM" id="CLU_3200131_0_0_6"/>
<proteinExistence type="predicted"/>
<dbReference type="EMBL" id="CP002558">
    <property type="protein sequence ID" value="AEE26863.1"/>
    <property type="molecule type" value="Genomic_DNA"/>
</dbReference>
<evidence type="ECO:0000313" key="2">
    <source>
        <dbReference type="Proteomes" id="UP000008303"/>
    </source>
</evidence>
<organism evidence="1 2">
    <name type="scientific">Francisella hispaniensis</name>
    <dbReference type="NCBI Taxonomy" id="622488"/>
    <lineage>
        <taxon>Bacteria</taxon>
        <taxon>Pseudomonadati</taxon>
        <taxon>Pseudomonadota</taxon>
        <taxon>Gammaproteobacteria</taxon>
        <taxon>Thiotrichales</taxon>
        <taxon>Francisellaceae</taxon>
        <taxon>Francisella</taxon>
    </lineage>
</organism>
<accession>F4BHB9</accession>
<evidence type="ECO:0000313" key="1">
    <source>
        <dbReference type="EMBL" id="AEE26863.1"/>
    </source>
</evidence>
<dbReference type="PATRIC" id="fig|676032.3.peg.1571"/>
<dbReference type="Proteomes" id="UP000008303">
    <property type="component" value="Chromosome"/>
</dbReference>
<name>F4BHB9_9GAMM</name>
<protein>
    <submittedName>
        <fullName evidence="1">Uncharacterized protein</fullName>
    </submittedName>
</protein>